<dbReference type="RefSeq" id="WP_021584386.1">
    <property type="nucleotide sequence ID" value="NZ_AWET01000040.1"/>
</dbReference>
<name>U2L6T3_9BACT</name>
<evidence type="ECO:0000313" key="3">
    <source>
        <dbReference type="Proteomes" id="UP000016600"/>
    </source>
</evidence>
<feature type="transmembrane region" description="Helical" evidence="1">
    <location>
        <begin position="48"/>
        <end position="66"/>
    </location>
</feature>
<dbReference type="AlphaFoldDB" id="U2L6T3"/>
<reference evidence="2 3" key="1">
    <citation type="submission" date="2013-08" db="EMBL/GenBank/DDBJ databases">
        <authorList>
            <person name="Durkin A.S."/>
            <person name="Haft D.R."/>
            <person name="McCorrison J."/>
            <person name="Torralba M."/>
            <person name="Gillis M."/>
            <person name="Haft D.H."/>
            <person name="Methe B."/>
            <person name="Sutton G."/>
            <person name="Nelson K.E."/>
        </authorList>
    </citation>
    <scope>NUCLEOTIDE SEQUENCE [LARGE SCALE GENOMIC DNA]</scope>
    <source>
        <strain evidence="2 3">F0068</strain>
    </source>
</reference>
<comment type="caution">
    <text evidence="2">The sequence shown here is derived from an EMBL/GenBank/DDBJ whole genome shotgun (WGS) entry which is preliminary data.</text>
</comment>
<proteinExistence type="predicted"/>
<sequence length="108" mass="12038">MSDKFKINAFIIALATISILVIYRIANAQIQAQIQISEVEYIKIQPDIMVFITALCVINVMSVLTTELAKINPIKIVALSLLPNGYRHRSSAFHSFASSQTLFLNAKQ</sequence>
<organism evidence="2 3">
    <name type="scientific">Hoylesella pleuritidis F0068</name>
    <dbReference type="NCBI Taxonomy" id="1081904"/>
    <lineage>
        <taxon>Bacteria</taxon>
        <taxon>Pseudomonadati</taxon>
        <taxon>Bacteroidota</taxon>
        <taxon>Bacteroidia</taxon>
        <taxon>Bacteroidales</taxon>
        <taxon>Prevotellaceae</taxon>
        <taxon>Hoylesella</taxon>
    </lineage>
</organism>
<dbReference type="EMBL" id="AWET01000040">
    <property type="protein sequence ID" value="ERK00036.1"/>
    <property type="molecule type" value="Genomic_DNA"/>
</dbReference>
<dbReference type="Proteomes" id="UP000016600">
    <property type="component" value="Unassembled WGS sequence"/>
</dbReference>
<evidence type="ECO:0000313" key="2">
    <source>
        <dbReference type="EMBL" id="ERK00036.1"/>
    </source>
</evidence>
<keyword evidence="3" id="KW-1185">Reference proteome</keyword>
<accession>U2L6T3</accession>
<keyword evidence="1" id="KW-0812">Transmembrane</keyword>
<dbReference type="PATRIC" id="fig|1081904.3.peg.1796"/>
<keyword evidence="1" id="KW-0472">Membrane</keyword>
<keyword evidence="1" id="KW-1133">Transmembrane helix</keyword>
<gene>
    <name evidence="2" type="ORF">HMPREF1218_1575</name>
</gene>
<protein>
    <submittedName>
        <fullName evidence="2">Uncharacterized protein</fullName>
    </submittedName>
</protein>
<evidence type="ECO:0000256" key="1">
    <source>
        <dbReference type="SAM" id="Phobius"/>
    </source>
</evidence>